<evidence type="ECO:0000313" key="1">
    <source>
        <dbReference type="EMBL" id="RIX99734.1"/>
    </source>
</evidence>
<evidence type="ECO:0000313" key="2">
    <source>
        <dbReference type="Proteomes" id="UP000265750"/>
    </source>
</evidence>
<proteinExistence type="predicted"/>
<sequence>MAIHTRSALFEGTIRPGCEEEFVRVVMSELMPIWQAMPNALAVRVLRTERAEPGAPALVLVQEIDYPSLEAVAEAEASPVRARGAPVVARLMTLFDGTLRHVVYRRLA</sequence>
<evidence type="ECO:0008006" key="3">
    <source>
        <dbReference type="Google" id="ProtNLM"/>
    </source>
</evidence>
<comment type="caution">
    <text evidence="1">The sequence shown here is derived from an EMBL/GenBank/DDBJ whole genome shotgun (WGS) entry which is preliminary data.</text>
</comment>
<dbReference type="InterPro" id="IPR011008">
    <property type="entry name" value="Dimeric_a/b-barrel"/>
</dbReference>
<dbReference type="SUPFAM" id="SSF54909">
    <property type="entry name" value="Dimeric alpha+beta barrel"/>
    <property type="match status" value="1"/>
</dbReference>
<reference evidence="2" key="1">
    <citation type="submission" date="2018-09" db="EMBL/GenBank/DDBJ databases">
        <authorList>
            <person name="Tuo L."/>
        </authorList>
    </citation>
    <scope>NUCLEOTIDE SEQUENCE [LARGE SCALE GENOMIC DNA]</scope>
    <source>
        <strain evidence="2">M2BS4Y-1</strain>
    </source>
</reference>
<dbReference type="AlphaFoldDB" id="A0A3A1WKF9"/>
<dbReference type="Gene3D" id="3.30.70.100">
    <property type="match status" value="1"/>
</dbReference>
<keyword evidence="2" id="KW-1185">Reference proteome</keyword>
<dbReference type="OrthoDB" id="7107863at2"/>
<gene>
    <name evidence="1" type="ORF">D3218_14845</name>
</gene>
<dbReference type="EMBL" id="QYRN01000007">
    <property type="protein sequence ID" value="RIX99734.1"/>
    <property type="molecule type" value="Genomic_DNA"/>
</dbReference>
<accession>A0A3A1WKF9</accession>
<name>A0A3A1WKF9_9HYPH</name>
<organism evidence="1 2">
    <name type="scientific">Aureimonas flava</name>
    <dbReference type="NCBI Taxonomy" id="2320271"/>
    <lineage>
        <taxon>Bacteria</taxon>
        <taxon>Pseudomonadati</taxon>
        <taxon>Pseudomonadota</taxon>
        <taxon>Alphaproteobacteria</taxon>
        <taxon>Hyphomicrobiales</taxon>
        <taxon>Aurantimonadaceae</taxon>
        <taxon>Aureimonas</taxon>
    </lineage>
</organism>
<protein>
    <recommendedName>
        <fullName evidence="3">Ethyl tert-butyl ether degradation EthD</fullName>
    </recommendedName>
</protein>
<dbReference type="Proteomes" id="UP000265750">
    <property type="component" value="Unassembled WGS sequence"/>
</dbReference>